<reference evidence="7 8" key="1">
    <citation type="submission" date="2015-04" db="EMBL/GenBank/DDBJ databases">
        <title>Complete Sequence for the Genome of the Thioalkalivibrio versutus D301.</title>
        <authorList>
            <person name="Mu T."/>
            <person name="Zhou J."/>
            <person name="Xu X."/>
        </authorList>
    </citation>
    <scope>NUCLEOTIDE SEQUENCE [LARGE SCALE GENOMIC DNA]</scope>
    <source>
        <strain evidence="7 8">D301</strain>
    </source>
</reference>
<dbReference type="AlphaFoldDB" id="A0A0G3G5B6"/>
<feature type="domain" description="3-deoxy-D-manno-octulosonic-acid transferase N-terminal" evidence="6">
    <location>
        <begin position="30"/>
        <end position="148"/>
    </location>
</feature>
<dbReference type="GO" id="GO:0043842">
    <property type="term" value="F:Kdo transferase activity"/>
    <property type="evidence" value="ECO:0007669"/>
    <property type="project" value="UniProtKB-EC"/>
</dbReference>
<evidence type="ECO:0000256" key="3">
    <source>
        <dbReference type="ARBA" id="ARBA00019077"/>
    </source>
</evidence>
<organism evidence="7 8">
    <name type="scientific">Thioalkalivibrio versutus</name>
    <dbReference type="NCBI Taxonomy" id="106634"/>
    <lineage>
        <taxon>Bacteria</taxon>
        <taxon>Pseudomonadati</taxon>
        <taxon>Pseudomonadota</taxon>
        <taxon>Gammaproteobacteria</taxon>
        <taxon>Chromatiales</taxon>
        <taxon>Ectothiorhodospiraceae</taxon>
        <taxon>Thioalkalivibrio</taxon>
    </lineage>
</organism>
<dbReference type="InterPro" id="IPR007507">
    <property type="entry name" value="Glycos_transf_N"/>
</dbReference>
<evidence type="ECO:0000256" key="4">
    <source>
        <dbReference type="ARBA" id="ARBA00031445"/>
    </source>
</evidence>
<dbReference type="RefSeq" id="WP_019571428.1">
    <property type="nucleotide sequence ID" value="NZ_CP011367.1"/>
</dbReference>
<evidence type="ECO:0000256" key="1">
    <source>
        <dbReference type="ARBA" id="ARBA00004713"/>
    </source>
</evidence>
<dbReference type="Pfam" id="PF04413">
    <property type="entry name" value="Glycos_transf_N"/>
    <property type="match status" value="1"/>
</dbReference>
<dbReference type="EC" id="2.4.99.12" evidence="2"/>
<evidence type="ECO:0000256" key="2">
    <source>
        <dbReference type="ARBA" id="ARBA00012621"/>
    </source>
</evidence>
<dbReference type="InterPro" id="IPR038107">
    <property type="entry name" value="Glycos_transf_N_sf"/>
</dbReference>
<proteinExistence type="predicted"/>
<dbReference type="Gene3D" id="3.40.50.11720">
    <property type="entry name" value="3-Deoxy-D-manno-octulosonic-acid transferase, N-terminal domain"/>
    <property type="match status" value="1"/>
</dbReference>
<evidence type="ECO:0000313" key="7">
    <source>
        <dbReference type="EMBL" id="AKJ94652.1"/>
    </source>
</evidence>
<keyword evidence="8" id="KW-1185">Reference proteome</keyword>
<dbReference type="Proteomes" id="UP000064201">
    <property type="component" value="Chromosome"/>
</dbReference>
<evidence type="ECO:0000259" key="6">
    <source>
        <dbReference type="Pfam" id="PF04413"/>
    </source>
</evidence>
<comment type="catalytic activity">
    <reaction evidence="5">
        <text>lipid IVA (E. coli) + CMP-3-deoxy-beta-D-manno-octulosonate = alpha-Kdo-(2-&gt;6)-lipid IVA (E. coli) + CMP + H(+)</text>
        <dbReference type="Rhea" id="RHEA:28066"/>
        <dbReference type="ChEBI" id="CHEBI:15378"/>
        <dbReference type="ChEBI" id="CHEBI:58603"/>
        <dbReference type="ChEBI" id="CHEBI:60364"/>
        <dbReference type="ChEBI" id="CHEBI:60377"/>
        <dbReference type="ChEBI" id="CHEBI:85987"/>
        <dbReference type="EC" id="2.4.99.12"/>
    </reaction>
</comment>
<comment type="pathway">
    <text evidence="1">Bacterial outer membrane biogenesis; LPS core biosynthesis.</text>
</comment>
<dbReference type="KEGG" id="tvr:TVD_04370"/>
<evidence type="ECO:0000313" key="8">
    <source>
        <dbReference type="Proteomes" id="UP000064201"/>
    </source>
</evidence>
<protein>
    <recommendedName>
        <fullName evidence="3">3-deoxy-D-manno-octulosonic acid transferase</fullName>
        <ecNumber evidence="2">2.4.99.12</ecNumber>
    </recommendedName>
    <alternativeName>
        <fullName evidence="4">Lipid IV(A) 3-deoxy-D-manno-octulosonic acid transferase</fullName>
    </alternativeName>
</protein>
<name>A0A0G3G5B6_9GAMM</name>
<accession>A0A0G3G5B6</accession>
<sequence length="378" mass="41472">MRGDAGGYGARRFAVWGATWRDYRRGEGNRARARRGFLTPPDERGRLVWIKAGGTPEEVRLGIELLGAVRDKRQDVRIVLTFEQDYPELFERHMQPFRKVGVGYGPCDRPRVVRRVLERFQPHGILLAGGQAPTNLLQAAEVPVIAVNTGPPTRAVPPVVRHWPVDPAGAQAWPEAAFEAALAPADPQARFVEAQADVVLRALVGGNVERLWWWHGTSEQWPAWRTAWQASGRGQSDILLASLRGDATEAGLPGADLAVSAWDRSTLAPGTILHLDDRRWFAAAASAAHAVHLAASDRQALWQGLAGGAAVSLGEAPAAALPCPVLGEPTAVLEAWQRLSADPAARRQQGDAARRRFWDERRQVDANFDAVLQQVWDW</sequence>
<dbReference type="STRING" id="106634.TVD_04370"/>
<dbReference type="EMBL" id="CP011367">
    <property type="protein sequence ID" value="AKJ94652.1"/>
    <property type="molecule type" value="Genomic_DNA"/>
</dbReference>
<dbReference type="PATRIC" id="fig|106634.4.peg.892"/>
<evidence type="ECO:0000256" key="5">
    <source>
        <dbReference type="ARBA" id="ARBA00049183"/>
    </source>
</evidence>
<gene>
    <name evidence="7" type="ORF">TVD_04370</name>
</gene>
<dbReference type="OrthoDB" id="5293401at2"/>